<dbReference type="SUPFAM" id="SSF51735">
    <property type="entry name" value="NAD(P)-binding Rossmann-fold domains"/>
    <property type="match status" value="1"/>
</dbReference>
<dbReference type="PANTHER" id="PTHR43162">
    <property type="match status" value="1"/>
</dbReference>
<proteinExistence type="predicted"/>
<dbReference type="Pfam" id="PF13460">
    <property type="entry name" value="NAD_binding_10"/>
    <property type="match status" value="1"/>
</dbReference>
<reference evidence="3" key="2">
    <citation type="submission" date="2020-09" db="EMBL/GenBank/DDBJ databases">
        <authorList>
            <person name="Sun Q."/>
            <person name="Ohkuma M."/>
        </authorList>
    </citation>
    <scope>NUCLEOTIDE SEQUENCE</scope>
    <source>
        <strain evidence="3">JCM 4815</strain>
    </source>
</reference>
<evidence type="ECO:0000259" key="2">
    <source>
        <dbReference type="Pfam" id="PF13460"/>
    </source>
</evidence>
<reference evidence="3" key="1">
    <citation type="journal article" date="2014" name="Int. J. Syst. Evol. Microbiol.">
        <title>Complete genome sequence of Corynebacterium casei LMG S-19264T (=DSM 44701T), isolated from a smear-ripened cheese.</title>
        <authorList>
            <consortium name="US DOE Joint Genome Institute (JGI-PGF)"/>
            <person name="Walter F."/>
            <person name="Albersmeier A."/>
            <person name="Kalinowski J."/>
            <person name="Ruckert C."/>
        </authorList>
    </citation>
    <scope>NUCLEOTIDE SEQUENCE</scope>
    <source>
        <strain evidence="3">JCM 4815</strain>
    </source>
</reference>
<feature type="region of interest" description="Disordered" evidence="1">
    <location>
        <begin position="28"/>
        <end position="47"/>
    </location>
</feature>
<dbReference type="AlphaFoldDB" id="A0A918PF82"/>
<accession>A0A918PF82</accession>
<dbReference type="InterPro" id="IPR016040">
    <property type="entry name" value="NAD(P)-bd_dom"/>
</dbReference>
<name>A0A918PF82_9ACTN</name>
<dbReference type="EMBL" id="BMVW01000003">
    <property type="protein sequence ID" value="GGZ05364.1"/>
    <property type="molecule type" value="Genomic_DNA"/>
</dbReference>
<dbReference type="InterPro" id="IPR036291">
    <property type="entry name" value="NAD(P)-bd_dom_sf"/>
</dbReference>
<evidence type="ECO:0000256" key="1">
    <source>
        <dbReference type="SAM" id="MobiDB-lite"/>
    </source>
</evidence>
<dbReference type="Proteomes" id="UP000622166">
    <property type="component" value="Unassembled WGS sequence"/>
</dbReference>
<dbReference type="Gene3D" id="3.90.25.10">
    <property type="entry name" value="UDP-galactose 4-epimerase, domain 1"/>
    <property type="match status" value="1"/>
</dbReference>
<sequence length="278" mass="29389">MTGATGNIGRTLVPRLVEAGEEVVAVSRRPQPAGLPGGVRHAQADPGDSATMRPVLEGAHALFLLLGGELNSRGESPDALLEAAVDGGVERVVLLSSQINSTRSEALSHTRLREYEAAVRASGAESVILRPGNFASNAFAWAESVRVQRAVFAPFGDVALPVVDPADIAEVAAAALREDGHAGRTYELTGPEVISPRQQAAVISGALGEDVTFVELTREDAHAHMARFMPEEVIDGTLDVLGAPLPAEQAISPDVERVLHRPARPFGEWVARNLPAFR</sequence>
<evidence type="ECO:0000313" key="4">
    <source>
        <dbReference type="Proteomes" id="UP000622166"/>
    </source>
</evidence>
<protein>
    <submittedName>
        <fullName evidence="3">NmrA family transcriptional regulator</fullName>
    </submittedName>
</protein>
<keyword evidence="4" id="KW-1185">Reference proteome</keyword>
<gene>
    <name evidence="3" type="ORF">GCM10010365_25690</name>
</gene>
<organism evidence="3 4">
    <name type="scientific">Streptomyces poonensis</name>
    <dbReference type="NCBI Taxonomy" id="68255"/>
    <lineage>
        <taxon>Bacteria</taxon>
        <taxon>Bacillati</taxon>
        <taxon>Actinomycetota</taxon>
        <taxon>Actinomycetes</taxon>
        <taxon>Kitasatosporales</taxon>
        <taxon>Streptomycetaceae</taxon>
        <taxon>Streptomyces</taxon>
    </lineage>
</organism>
<feature type="domain" description="NAD(P)-binding" evidence="2">
    <location>
        <begin position="3"/>
        <end position="178"/>
    </location>
</feature>
<comment type="caution">
    <text evidence="3">The sequence shown here is derived from an EMBL/GenBank/DDBJ whole genome shotgun (WGS) entry which is preliminary data.</text>
</comment>
<dbReference type="PANTHER" id="PTHR43162:SF1">
    <property type="entry name" value="PRESTALK A DIFFERENTIATION PROTEIN A"/>
    <property type="match status" value="1"/>
</dbReference>
<dbReference type="Gene3D" id="3.40.50.720">
    <property type="entry name" value="NAD(P)-binding Rossmann-like Domain"/>
    <property type="match status" value="1"/>
</dbReference>
<evidence type="ECO:0000313" key="3">
    <source>
        <dbReference type="EMBL" id="GGZ05364.1"/>
    </source>
</evidence>
<dbReference type="InterPro" id="IPR051604">
    <property type="entry name" value="Ergot_Alk_Oxidoreductase"/>
</dbReference>